<keyword evidence="3" id="KW-1185">Reference proteome</keyword>
<feature type="region of interest" description="Disordered" evidence="1">
    <location>
        <begin position="1"/>
        <end position="23"/>
    </location>
</feature>
<protein>
    <submittedName>
        <fullName evidence="2">Uncharacterized protein</fullName>
    </submittedName>
</protein>
<dbReference type="Proteomes" id="UP001305414">
    <property type="component" value="Unassembled WGS sequence"/>
</dbReference>
<sequence length="70" mass="7436">MALGSGECDGWASVSGHKKKKKRKGLVRAVVMGPLLPHGIRLVSRFSGDSLAIKDGFTIGLFKYHVASAP</sequence>
<evidence type="ECO:0000256" key="1">
    <source>
        <dbReference type="SAM" id="MobiDB-lite"/>
    </source>
</evidence>
<evidence type="ECO:0000313" key="2">
    <source>
        <dbReference type="EMBL" id="KAK5635481.1"/>
    </source>
</evidence>
<gene>
    <name evidence="2" type="ORF">RRF57_011193</name>
</gene>
<proteinExistence type="predicted"/>
<dbReference type="EMBL" id="JAWHQM010000053">
    <property type="protein sequence ID" value="KAK5635481.1"/>
    <property type="molecule type" value="Genomic_DNA"/>
</dbReference>
<reference evidence="2 3" key="1">
    <citation type="submission" date="2023-10" db="EMBL/GenBank/DDBJ databases">
        <title>Draft genome sequence of Xylaria bambusicola isolate GMP-LS, the root and basal stem rot pathogen of sugarcane in Indonesia.</title>
        <authorList>
            <person name="Selvaraj P."/>
            <person name="Muralishankar V."/>
            <person name="Muruganantham S."/>
            <person name="Sp S."/>
            <person name="Haryani S."/>
            <person name="Lau K.J.X."/>
            <person name="Naqvi N.I."/>
        </authorList>
    </citation>
    <scope>NUCLEOTIDE SEQUENCE [LARGE SCALE GENOMIC DNA]</scope>
    <source>
        <strain evidence="2">GMP-LS</strain>
    </source>
</reference>
<evidence type="ECO:0000313" key="3">
    <source>
        <dbReference type="Proteomes" id="UP001305414"/>
    </source>
</evidence>
<accession>A0AAN7ZCZ1</accession>
<organism evidence="2 3">
    <name type="scientific">Xylaria bambusicola</name>
    <dbReference type="NCBI Taxonomy" id="326684"/>
    <lineage>
        <taxon>Eukaryota</taxon>
        <taxon>Fungi</taxon>
        <taxon>Dikarya</taxon>
        <taxon>Ascomycota</taxon>
        <taxon>Pezizomycotina</taxon>
        <taxon>Sordariomycetes</taxon>
        <taxon>Xylariomycetidae</taxon>
        <taxon>Xylariales</taxon>
        <taxon>Xylariaceae</taxon>
        <taxon>Xylaria</taxon>
    </lineage>
</organism>
<dbReference type="AlphaFoldDB" id="A0AAN7ZCZ1"/>
<name>A0AAN7ZCZ1_9PEZI</name>
<comment type="caution">
    <text evidence="2">The sequence shown here is derived from an EMBL/GenBank/DDBJ whole genome shotgun (WGS) entry which is preliminary data.</text>
</comment>